<evidence type="ECO:0000313" key="17">
    <source>
        <dbReference type="Proteomes" id="UP001642484"/>
    </source>
</evidence>
<organism evidence="16 17">
    <name type="scientific">Durusdinium trenchii</name>
    <dbReference type="NCBI Taxonomy" id="1381693"/>
    <lineage>
        <taxon>Eukaryota</taxon>
        <taxon>Sar</taxon>
        <taxon>Alveolata</taxon>
        <taxon>Dinophyceae</taxon>
        <taxon>Suessiales</taxon>
        <taxon>Symbiodiniaceae</taxon>
        <taxon>Durusdinium</taxon>
    </lineage>
</organism>
<feature type="domain" description="EF-hand" evidence="15">
    <location>
        <begin position="669"/>
        <end position="704"/>
    </location>
</feature>
<gene>
    <name evidence="16" type="ORF">CCMP2556_LOCUS46048</name>
</gene>
<comment type="subcellular location">
    <subcellularLocation>
        <location evidence="1">Membrane</location>
        <topology evidence="1">Multi-pass membrane protein</topology>
    </subcellularLocation>
</comment>
<keyword evidence="10" id="KW-0406">Ion transport</keyword>
<proteinExistence type="predicted"/>
<keyword evidence="7" id="KW-0106">Calcium</keyword>
<evidence type="ECO:0000256" key="14">
    <source>
        <dbReference type="SAM" id="Phobius"/>
    </source>
</evidence>
<comment type="caution">
    <text evidence="16">The sequence shown here is derived from an EMBL/GenBank/DDBJ whole genome shotgun (WGS) entry which is preliminary data.</text>
</comment>
<dbReference type="InterPro" id="IPR005821">
    <property type="entry name" value="Ion_trans_dom"/>
</dbReference>
<evidence type="ECO:0000256" key="6">
    <source>
        <dbReference type="ARBA" id="ARBA00022692"/>
    </source>
</evidence>
<dbReference type="Pfam" id="PF00520">
    <property type="entry name" value="Ion_trans"/>
    <property type="match status" value="1"/>
</dbReference>
<keyword evidence="8" id="KW-0851">Voltage-gated channel</keyword>
<evidence type="ECO:0000256" key="7">
    <source>
        <dbReference type="ARBA" id="ARBA00022837"/>
    </source>
</evidence>
<evidence type="ECO:0000256" key="5">
    <source>
        <dbReference type="ARBA" id="ARBA00022673"/>
    </source>
</evidence>
<evidence type="ECO:0000313" key="16">
    <source>
        <dbReference type="EMBL" id="CAK9096898.1"/>
    </source>
</evidence>
<dbReference type="PROSITE" id="PS50222">
    <property type="entry name" value="EF_HAND_2"/>
    <property type="match status" value="1"/>
</dbReference>
<keyword evidence="12" id="KW-0325">Glycoprotein</keyword>
<dbReference type="PANTHER" id="PTHR45628:SF7">
    <property type="entry name" value="VOLTAGE-DEPENDENT CALCIUM CHANNEL TYPE A SUBUNIT ALPHA-1"/>
    <property type="match status" value="1"/>
</dbReference>
<evidence type="ECO:0000256" key="4">
    <source>
        <dbReference type="ARBA" id="ARBA00022568"/>
    </source>
</evidence>
<evidence type="ECO:0000256" key="12">
    <source>
        <dbReference type="ARBA" id="ARBA00023180"/>
    </source>
</evidence>
<dbReference type="SUPFAM" id="SSF81324">
    <property type="entry name" value="Voltage-gated potassium channels"/>
    <property type="match status" value="1"/>
</dbReference>
<name>A0ABP0R9C0_9DINO</name>
<keyword evidence="9 14" id="KW-1133">Transmembrane helix</keyword>
<keyword evidence="5" id="KW-0107">Calcium channel</keyword>
<dbReference type="InterPro" id="IPR002048">
    <property type="entry name" value="EF_hand_dom"/>
</dbReference>
<dbReference type="EMBL" id="CAXAMN010025672">
    <property type="protein sequence ID" value="CAK9096898.1"/>
    <property type="molecule type" value="Genomic_DNA"/>
</dbReference>
<dbReference type="Proteomes" id="UP001642484">
    <property type="component" value="Unassembled WGS sequence"/>
</dbReference>
<evidence type="ECO:0000256" key="1">
    <source>
        <dbReference type="ARBA" id="ARBA00004141"/>
    </source>
</evidence>
<evidence type="ECO:0000256" key="13">
    <source>
        <dbReference type="ARBA" id="ARBA00023303"/>
    </source>
</evidence>
<dbReference type="Gene3D" id="1.10.287.70">
    <property type="match status" value="1"/>
</dbReference>
<evidence type="ECO:0000256" key="9">
    <source>
        <dbReference type="ARBA" id="ARBA00022989"/>
    </source>
</evidence>
<keyword evidence="11 14" id="KW-0472">Membrane</keyword>
<dbReference type="InterPro" id="IPR050599">
    <property type="entry name" value="VDCC_alpha-1_subunit"/>
</dbReference>
<keyword evidence="6 14" id="KW-0812">Transmembrane</keyword>
<feature type="transmembrane region" description="Helical" evidence="14">
    <location>
        <begin position="367"/>
        <end position="384"/>
    </location>
</feature>
<keyword evidence="4" id="KW-0109">Calcium transport</keyword>
<dbReference type="InterPro" id="IPR027359">
    <property type="entry name" value="Volt_channel_dom_sf"/>
</dbReference>
<protein>
    <recommendedName>
        <fullName evidence="15">EF-hand domain-containing protein</fullName>
    </recommendedName>
</protein>
<evidence type="ECO:0000256" key="2">
    <source>
        <dbReference type="ARBA" id="ARBA00022448"/>
    </source>
</evidence>
<feature type="transmembrane region" description="Helical" evidence="14">
    <location>
        <begin position="551"/>
        <end position="570"/>
    </location>
</feature>
<evidence type="ECO:0000256" key="10">
    <source>
        <dbReference type="ARBA" id="ARBA00023065"/>
    </source>
</evidence>
<keyword evidence="17" id="KW-1185">Reference proteome</keyword>
<reference evidence="16 17" key="1">
    <citation type="submission" date="2024-02" db="EMBL/GenBank/DDBJ databases">
        <authorList>
            <person name="Chen Y."/>
            <person name="Shah S."/>
            <person name="Dougan E. K."/>
            <person name="Thang M."/>
            <person name="Chan C."/>
        </authorList>
    </citation>
    <scope>NUCLEOTIDE SEQUENCE [LARGE SCALE GENOMIC DNA]</scope>
</reference>
<evidence type="ECO:0000259" key="15">
    <source>
        <dbReference type="PROSITE" id="PS50222"/>
    </source>
</evidence>
<dbReference type="Gene3D" id="1.20.120.350">
    <property type="entry name" value="Voltage-gated potassium channels. Chain C"/>
    <property type="match status" value="1"/>
</dbReference>
<evidence type="ECO:0000256" key="11">
    <source>
        <dbReference type="ARBA" id="ARBA00023136"/>
    </source>
</evidence>
<feature type="transmembrane region" description="Helical" evidence="14">
    <location>
        <begin position="404"/>
        <end position="423"/>
    </location>
</feature>
<feature type="transmembrane region" description="Helical" evidence="14">
    <location>
        <begin position="471"/>
        <end position="494"/>
    </location>
</feature>
<feature type="transmembrane region" description="Helical" evidence="14">
    <location>
        <begin position="335"/>
        <end position="355"/>
    </location>
</feature>
<dbReference type="PANTHER" id="PTHR45628">
    <property type="entry name" value="VOLTAGE-DEPENDENT CALCIUM CHANNEL TYPE A SUBUNIT ALPHA-1"/>
    <property type="match status" value="1"/>
</dbReference>
<evidence type="ECO:0000256" key="8">
    <source>
        <dbReference type="ARBA" id="ARBA00022882"/>
    </source>
</evidence>
<keyword evidence="2" id="KW-0813">Transport</keyword>
<sequence length="753" mass="85412">MDEQRQLAFAHFLDASWQSFRSQMLQAYSETLEASPLALQEWESRLRSKDSGLAKGNEYSDGKDDIIMRPSKDVQLLHTQPPTRLQSLHSFSEKVNEALSEVPVEVEVEGVAPPPDFEHLLRQQSEADSIFEGQNDVENDEQVSKEISDSATQAIRHRLQVRLGAMNKNKLISGKLLVNTVEALGLTTYTEDDMNEFVNTLADYIELRFVKKEGKNGFRRSHSSNNVFQFQDEHRDLLGRPVWHWPQGDESIQGSKDHGEKPKEAKNLVPLKALSDVFVTKDKELLKKIFGAPMMTQYEAMKEILLAGDTNRLVAELTFVRINDLAAPPEKIHPLIFIEPFVAVLILANGIMIGFQTDPRYEDWDGWIYLEVIFAVVLIMEVCLRVHLSGLKSYFCGSDKFWNFFDMFLLFTGLTDIVVELAVQSTTDMTGASLLRFCRLVRLVRVVKVFRVKYMKELRLMVKGLVGGFRTLFLSFALLFAVLYVISGFATMTLGRDTSLKDDLLKHFENIPSSMFTAFRCFSGECFAESGVPIAAVLAHSHGLPFVMCYTASYLLVSLGIYNVILAVYVDITMRAAKESEAVTAEQHSRESIRIARTTRELLKKFAAAYRMFSDMDDHAQSRSTRIDFKPMESSFTDEDIHEHIAITKELFLLIIQDQSVQFLMDELELPHDRANLFEIIDADGSGTLHVTELVQGLLKIRGEVKKSDAVATLLATKAIQNMVLELKEDEAQFRHTVLKILQPQHRSSRGEL</sequence>
<keyword evidence="13" id="KW-0407">Ion channel</keyword>
<evidence type="ECO:0000256" key="3">
    <source>
        <dbReference type="ARBA" id="ARBA00022553"/>
    </source>
</evidence>
<accession>A0ABP0R9C0</accession>
<keyword evidence="3" id="KW-0597">Phosphoprotein</keyword>